<reference evidence="1" key="1">
    <citation type="submission" date="2018-05" db="EMBL/GenBank/DDBJ databases">
        <authorList>
            <person name="Lanie J.A."/>
            <person name="Ng W.-L."/>
            <person name="Kazmierczak K.M."/>
            <person name="Andrzejewski T.M."/>
            <person name="Davidsen T.M."/>
            <person name="Wayne K.J."/>
            <person name="Tettelin H."/>
            <person name="Glass J.I."/>
            <person name="Rusch D."/>
            <person name="Podicherti R."/>
            <person name="Tsui H.-C.T."/>
            <person name="Winkler M.E."/>
        </authorList>
    </citation>
    <scope>NUCLEOTIDE SEQUENCE</scope>
</reference>
<name>A0A382DWP5_9ZZZZ</name>
<dbReference type="AlphaFoldDB" id="A0A382DWP5"/>
<proteinExistence type="predicted"/>
<sequence>MSDYIYENRQLSLWDEYKTLKGTLSMDAFMERHYKVNAYIVNLMKKEGPLPDSIDRSESAKRFAEMDLVQMGD</sequence>
<organism evidence="1">
    <name type="scientific">marine metagenome</name>
    <dbReference type="NCBI Taxonomy" id="408172"/>
    <lineage>
        <taxon>unclassified sequences</taxon>
        <taxon>metagenomes</taxon>
        <taxon>ecological metagenomes</taxon>
    </lineage>
</organism>
<dbReference type="EMBL" id="UINC01041140">
    <property type="protein sequence ID" value="SVB41997.1"/>
    <property type="molecule type" value="Genomic_DNA"/>
</dbReference>
<gene>
    <name evidence="1" type="ORF">METZ01_LOCUS194851</name>
</gene>
<evidence type="ECO:0000313" key="1">
    <source>
        <dbReference type="EMBL" id="SVB41997.1"/>
    </source>
</evidence>
<protein>
    <submittedName>
        <fullName evidence="1">Uncharacterized protein</fullName>
    </submittedName>
</protein>
<accession>A0A382DWP5</accession>